<keyword evidence="9" id="KW-1185">Reference proteome</keyword>
<dbReference type="EMBL" id="CP016757">
    <property type="protein sequence ID" value="ANZ44357.1"/>
    <property type="molecule type" value="Genomic_DNA"/>
</dbReference>
<dbReference type="InterPro" id="IPR017900">
    <property type="entry name" value="4Fe4S_Fe_S_CS"/>
</dbReference>
<evidence type="ECO:0000256" key="4">
    <source>
        <dbReference type="ARBA" id="ARBA00022737"/>
    </source>
</evidence>
<evidence type="ECO:0000313" key="9">
    <source>
        <dbReference type="Proteomes" id="UP000093044"/>
    </source>
</evidence>
<dbReference type="KEGG" id="cpor:BED41_04185"/>
<dbReference type="AlphaFoldDB" id="A0A1B2I337"/>
<dbReference type="Proteomes" id="UP000093044">
    <property type="component" value="Chromosome"/>
</dbReference>
<dbReference type="InterPro" id="IPR017054">
    <property type="entry name" value="PduS"/>
</dbReference>
<dbReference type="Gene3D" id="3.40.50.11540">
    <property type="entry name" value="NADH-ubiquinone oxidoreductase 51kDa subunit"/>
    <property type="match status" value="1"/>
</dbReference>
<keyword evidence="3" id="KW-0479">Metal-binding</keyword>
<organism evidence="8 9">
    <name type="scientific">Cloacibacillus porcorum</name>
    <dbReference type="NCBI Taxonomy" id="1197717"/>
    <lineage>
        <taxon>Bacteria</taxon>
        <taxon>Thermotogati</taxon>
        <taxon>Synergistota</taxon>
        <taxon>Synergistia</taxon>
        <taxon>Synergistales</taxon>
        <taxon>Synergistaceae</taxon>
        <taxon>Cloacibacillus</taxon>
    </lineage>
</organism>
<dbReference type="InterPro" id="IPR011538">
    <property type="entry name" value="Nuo51_FMN-bd"/>
</dbReference>
<dbReference type="Pfam" id="PF10531">
    <property type="entry name" value="SLBB"/>
    <property type="match status" value="1"/>
</dbReference>
<name>A0A1B2I337_9BACT</name>
<evidence type="ECO:0000256" key="6">
    <source>
        <dbReference type="ARBA" id="ARBA00023004"/>
    </source>
</evidence>
<dbReference type="PANTHER" id="PTHR43034:SF2">
    <property type="entry name" value="ION-TRANSLOCATING OXIDOREDUCTASE COMPLEX SUBUNIT C"/>
    <property type="match status" value="1"/>
</dbReference>
<dbReference type="InterPro" id="IPR026902">
    <property type="entry name" value="RnfC_N"/>
</dbReference>
<keyword evidence="4" id="KW-0677">Repeat</keyword>
<dbReference type="GO" id="GO:0046872">
    <property type="term" value="F:metal ion binding"/>
    <property type="evidence" value="ECO:0007669"/>
    <property type="project" value="UniProtKB-KW"/>
</dbReference>
<dbReference type="GO" id="GO:0051539">
    <property type="term" value="F:4 iron, 4 sulfur cluster binding"/>
    <property type="evidence" value="ECO:0007669"/>
    <property type="project" value="UniProtKB-KW"/>
</dbReference>
<dbReference type="PROSITE" id="PS51379">
    <property type="entry name" value="4FE4S_FER_2"/>
    <property type="match status" value="2"/>
</dbReference>
<keyword evidence="1" id="KW-0813">Transport</keyword>
<dbReference type="InterPro" id="IPR009051">
    <property type="entry name" value="Helical_ferredxn"/>
</dbReference>
<dbReference type="PROSITE" id="PS00198">
    <property type="entry name" value="4FE4S_FER_1"/>
    <property type="match status" value="1"/>
</dbReference>
<dbReference type="InterPro" id="IPR017896">
    <property type="entry name" value="4Fe4S_Fe-S-bd"/>
</dbReference>
<gene>
    <name evidence="8" type="ORF">BED41_04185</name>
</gene>
<dbReference type="InterPro" id="IPR019554">
    <property type="entry name" value="Soluble_ligand-bd"/>
</dbReference>
<dbReference type="PIRSF" id="PIRSF036408">
    <property type="entry name" value="PduS_prd"/>
    <property type="match status" value="1"/>
</dbReference>
<dbReference type="Gene3D" id="3.10.20.600">
    <property type="match status" value="1"/>
</dbReference>
<protein>
    <submittedName>
        <fullName evidence="8">NADH dehydrogenase</fullName>
    </submittedName>
</protein>
<keyword evidence="6" id="KW-0408">Iron</keyword>
<dbReference type="SUPFAM" id="SSF46548">
    <property type="entry name" value="alpha-helical ferredoxin"/>
    <property type="match status" value="1"/>
</dbReference>
<dbReference type="Pfam" id="PF13375">
    <property type="entry name" value="RnfC_N"/>
    <property type="match status" value="1"/>
</dbReference>
<sequence>MELLEAIKWAGVVGEGGAGFPTYAKLNTRAECFIVNGAECEPLIETDKYLMRTFPEEIIAGTAAVSAHLGAKRTVVALKEKYEAEAAALSAAIEKSGADIEIVKMPAFYPAGDEHTMVYYVTGRSIPARGIPISVGCVVDNVGTMRSVHEALEGRQVTDKYLSVTGAVREPVMLRVPVGTSFRECVALAGTKLSEYAVINGGPMMGLVLSEKEKIDAAVVTKTTGNILVLPPDHYLVGRSKLKMQRIRLQSRSACIQCRYCTDLCPRWLIGQEMEPHMVMRGLWMEGQIKDDAEFVRAFGDAMNCCSCGICELYACPMNLSPRRVNEYFKGVLRSRGLESPVDPHPEARGSFSDRLIPTERLVARLGLRDYYPGHAERCLEYQPRTVYIPFRQSIGRAAEAVVAEGAAVRRGDLLAKAAEGLSSNIYASIDGTVRDISVQGARIVSGV</sequence>
<dbReference type="OrthoDB" id="9767754at2"/>
<evidence type="ECO:0000256" key="7">
    <source>
        <dbReference type="ARBA" id="ARBA00023014"/>
    </source>
</evidence>
<dbReference type="GO" id="GO:0009055">
    <property type="term" value="F:electron transfer activity"/>
    <property type="evidence" value="ECO:0007669"/>
    <property type="project" value="InterPro"/>
</dbReference>
<dbReference type="RefSeq" id="WP_066743405.1">
    <property type="nucleotide sequence ID" value="NZ_CALCLR010000034.1"/>
</dbReference>
<dbReference type="GO" id="GO:0016020">
    <property type="term" value="C:membrane"/>
    <property type="evidence" value="ECO:0007669"/>
    <property type="project" value="InterPro"/>
</dbReference>
<evidence type="ECO:0000256" key="3">
    <source>
        <dbReference type="ARBA" id="ARBA00022723"/>
    </source>
</evidence>
<dbReference type="STRING" id="1197717.BED41_04185"/>
<evidence type="ECO:0000313" key="8">
    <source>
        <dbReference type="EMBL" id="ANZ44357.1"/>
    </source>
</evidence>
<keyword evidence="2" id="KW-0004">4Fe-4S</keyword>
<evidence type="ECO:0000256" key="5">
    <source>
        <dbReference type="ARBA" id="ARBA00022982"/>
    </source>
</evidence>
<accession>A0A1B2I337</accession>
<dbReference type="Pfam" id="PF01512">
    <property type="entry name" value="Complex1_51K"/>
    <property type="match status" value="1"/>
</dbReference>
<reference evidence="8" key="1">
    <citation type="submission" date="2016-08" db="EMBL/GenBank/DDBJ databases">
        <title>Complete genome of Cloacibacillus porcorum.</title>
        <authorList>
            <person name="Looft T."/>
            <person name="Bayles D.O."/>
            <person name="Alt D.P."/>
        </authorList>
    </citation>
    <scope>NUCLEOTIDE SEQUENCE [LARGE SCALE GENOMIC DNA]</scope>
    <source>
        <strain evidence="8">CL-84</strain>
    </source>
</reference>
<dbReference type="Gene3D" id="1.10.1060.10">
    <property type="entry name" value="Alpha-helical ferredoxin"/>
    <property type="match status" value="1"/>
</dbReference>
<dbReference type="SUPFAM" id="SSF142984">
    <property type="entry name" value="Nqo1 middle domain-like"/>
    <property type="match status" value="1"/>
</dbReference>
<keyword evidence="5" id="KW-0249">Electron transport</keyword>
<evidence type="ECO:0000256" key="1">
    <source>
        <dbReference type="ARBA" id="ARBA00022448"/>
    </source>
</evidence>
<dbReference type="Pfam" id="PF13534">
    <property type="entry name" value="Fer4_17"/>
    <property type="match status" value="1"/>
</dbReference>
<evidence type="ECO:0000256" key="2">
    <source>
        <dbReference type="ARBA" id="ARBA00022485"/>
    </source>
</evidence>
<dbReference type="InterPro" id="IPR010208">
    <property type="entry name" value="Ion_transpt_RnfC/RsxC"/>
</dbReference>
<dbReference type="InterPro" id="IPR037225">
    <property type="entry name" value="Nuo51_FMN-bd_sf"/>
</dbReference>
<dbReference type="SUPFAM" id="SSF142019">
    <property type="entry name" value="Nqo1 FMN-binding domain-like"/>
    <property type="match status" value="1"/>
</dbReference>
<dbReference type="PANTHER" id="PTHR43034">
    <property type="entry name" value="ION-TRANSLOCATING OXIDOREDUCTASE COMPLEX SUBUNIT C"/>
    <property type="match status" value="1"/>
</dbReference>
<keyword evidence="7" id="KW-0411">Iron-sulfur</keyword>
<proteinExistence type="predicted"/>
<dbReference type="GeneID" id="83057053"/>